<evidence type="ECO:0000256" key="1">
    <source>
        <dbReference type="SAM" id="MobiDB-lite"/>
    </source>
</evidence>
<proteinExistence type="predicted"/>
<evidence type="ECO:0000313" key="3">
    <source>
        <dbReference type="EMBL" id="CEG07700.1"/>
    </source>
</evidence>
<feature type="compositionally biased region" description="Polar residues" evidence="1">
    <location>
        <begin position="26"/>
        <end position="40"/>
    </location>
</feature>
<name>A0A090MJM5_AFIFE</name>
<organism evidence="3 4">
    <name type="scientific">Afipia felis</name>
    <name type="common">Cat scratch disease bacillus</name>
    <dbReference type="NCBI Taxonomy" id="1035"/>
    <lineage>
        <taxon>Bacteria</taxon>
        <taxon>Pseudomonadati</taxon>
        <taxon>Pseudomonadota</taxon>
        <taxon>Alphaproteobacteria</taxon>
        <taxon>Hyphomicrobiales</taxon>
        <taxon>Nitrobacteraceae</taxon>
        <taxon>Afipia</taxon>
    </lineage>
</organism>
<feature type="region of interest" description="Disordered" evidence="1">
    <location>
        <begin position="18"/>
        <end position="91"/>
    </location>
</feature>
<evidence type="ECO:0008006" key="5">
    <source>
        <dbReference type="Google" id="ProtNLM"/>
    </source>
</evidence>
<evidence type="ECO:0000313" key="4">
    <source>
        <dbReference type="Proteomes" id="UP000035762"/>
    </source>
</evidence>
<keyword evidence="4" id="KW-1185">Reference proteome</keyword>
<evidence type="ECO:0000256" key="2">
    <source>
        <dbReference type="SAM" id="SignalP"/>
    </source>
</evidence>
<comment type="caution">
    <text evidence="3">The sequence shown here is derived from an EMBL/GenBank/DDBJ whole genome shotgun (WGS) entry which is preliminary data.</text>
</comment>
<feature type="chain" id="PRO_5001860631" description="Pentapeptide MXKDX repeat protein" evidence="2">
    <location>
        <begin position="21"/>
        <end position="91"/>
    </location>
</feature>
<dbReference type="EMBL" id="CCAZ020000001">
    <property type="protein sequence ID" value="CEG07700.1"/>
    <property type="molecule type" value="Genomic_DNA"/>
</dbReference>
<dbReference type="Proteomes" id="UP000035762">
    <property type="component" value="Unassembled WGS sequence"/>
</dbReference>
<reference evidence="3 4" key="1">
    <citation type="journal article" date="2014" name="Genome Announc.">
        <title>Genome Sequence of Afipia felis Strain 76713, Isolated in Hospital Water Using an Amoeba Co-Culture Procedure.</title>
        <authorList>
            <person name="Benamar S."/>
            <person name="La Scola B."/>
            <person name="Croce O."/>
        </authorList>
    </citation>
    <scope>NUCLEOTIDE SEQUENCE [LARGE SCALE GENOMIC DNA]</scope>
    <source>
        <strain evidence="3 4">76713</strain>
    </source>
</reference>
<keyword evidence="2" id="KW-0732">Signal</keyword>
<sequence>MKKILLAGACVLAMSATAMAQSSTTDGSSTMHKNSNTMMKKNTMKPGPNAATTGSSMDSKRGVPGNNTAGGDASQSNPKSTAPGAAKAGGG</sequence>
<dbReference type="OrthoDB" id="9946592at2"/>
<feature type="signal peptide" evidence="2">
    <location>
        <begin position="1"/>
        <end position="20"/>
    </location>
</feature>
<accession>A0A090MJM5</accession>
<dbReference type="RefSeq" id="WP_009340962.1">
    <property type="nucleotide sequence ID" value="NZ_CCAZ020000001.1"/>
</dbReference>
<gene>
    <name evidence="3" type="ORF">BN961_01101</name>
</gene>
<protein>
    <recommendedName>
        <fullName evidence="5">Pentapeptide MXKDX repeat protein</fullName>
    </recommendedName>
</protein>
<dbReference type="AlphaFoldDB" id="A0A090MJM5"/>
<feature type="compositionally biased region" description="Polar residues" evidence="1">
    <location>
        <begin position="65"/>
        <end position="80"/>
    </location>
</feature>